<protein>
    <submittedName>
        <fullName evidence="1">Uncharacterized protein</fullName>
    </submittedName>
</protein>
<accession>A0A1F7RZA9</accession>
<name>A0A1F7RZA9_9BACT</name>
<sequence length="90" mass="10682">MVTGSLLKRMWKLARSVYHRKTLTENLPALEQELYFLLLETGRTELVLPGYLLKQSNGRIEITKETLSNSHQLEFEFFRLLEELQKESRK</sequence>
<gene>
    <name evidence="1" type="ORF">A2161_03865</name>
</gene>
<dbReference type="EMBL" id="MGDD01000108">
    <property type="protein sequence ID" value="OGL46882.1"/>
    <property type="molecule type" value="Genomic_DNA"/>
</dbReference>
<evidence type="ECO:0000313" key="1">
    <source>
        <dbReference type="EMBL" id="OGL46882.1"/>
    </source>
</evidence>
<dbReference type="AlphaFoldDB" id="A0A1F7RZA9"/>
<proteinExistence type="predicted"/>
<comment type="caution">
    <text evidence="1">The sequence shown here is derived from an EMBL/GenBank/DDBJ whole genome shotgun (WGS) entry which is preliminary data.</text>
</comment>
<organism evidence="1 2">
    <name type="scientific">Candidatus Schekmanbacteria bacterium RBG_13_48_7</name>
    <dbReference type="NCBI Taxonomy" id="1817878"/>
    <lineage>
        <taxon>Bacteria</taxon>
        <taxon>Candidatus Schekmaniibacteriota</taxon>
    </lineage>
</organism>
<reference evidence="1 2" key="1">
    <citation type="journal article" date="2016" name="Nat. Commun.">
        <title>Thousands of microbial genomes shed light on interconnected biogeochemical processes in an aquifer system.</title>
        <authorList>
            <person name="Anantharaman K."/>
            <person name="Brown C.T."/>
            <person name="Hug L.A."/>
            <person name="Sharon I."/>
            <person name="Castelle C.J."/>
            <person name="Probst A.J."/>
            <person name="Thomas B.C."/>
            <person name="Singh A."/>
            <person name="Wilkins M.J."/>
            <person name="Karaoz U."/>
            <person name="Brodie E.L."/>
            <person name="Williams K.H."/>
            <person name="Hubbard S.S."/>
            <person name="Banfield J.F."/>
        </authorList>
    </citation>
    <scope>NUCLEOTIDE SEQUENCE [LARGE SCALE GENOMIC DNA]</scope>
</reference>
<dbReference type="Proteomes" id="UP000179266">
    <property type="component" value="Unassembled WGS sequence"/>
</dbReference>
<evidence type="ECO:0000313" key="2">
    <source>
        <dbReference type="Proteomes" id="UP000179266"/>
    </source>
</evidence>